<sequence>MDFEEFSSLQSAGDWDAVEKMLSGIAIQLEHAGADCIASLSTFT</sequence>
<proteinExistence type="predicted"/>
<dbReference type="EMBL" id="MPPL01000001">
    <property type="protein sequence ID" value="OKS88132.1"/>
    <property type="molecule type" value="Genomic_DNA"/>
</dbReference>
<accession>A0A1Q6A2D5</accession>
<protein>
    <submittedName>
        <fullName evidence="1">Uncharacterized protein</fullName>
    </submittedName>
</protein>
<comment type="caution">
    <text evidence="1">The sequence shown here is derived from an EMBL/GenBank/DDBJ whole genome shotgun (WGS) entry which is preliminary data.</text>
</comment>
<reference evidence="1 2" key="1">
    <citation type="submission" date="2016-11" db="EMBL/GenBank/DDBJ databases">
        <title>Whole Genome Sequencing of Mucilaginibacter polytrichastri RG4-7(T) isolated from the moss sample.</title>
        <authorList>
            <person name="Li Y."/>
        </authorList>
    </citation>
    <scope>NUCLEOTIDE SEQUENCE [LARGE SCALE GENOMIC DNA]</scope>
    <source>
        <strain evidence="1 2">RG4-7</strain>
    </source>
</reference>
<dbReference type="Proteomes" id="UP000186720">
    <property type="component" value="Unassembled WGS sequence"/>
</dbReference>
<dbReference type="Gene3D" id="3.40.50.1860">
    <property type="match status" value="1"/>
</dbReference>
<dbReference type="InterPro" id="IPR001920">
    <property type="entry name" value="Asp/Glu_race"/>
</dbReference>
<name>A0A1Q6A2D5_9SPHI</name>
<evidence type="ECO:0000313" key="1">
    <source>
        <dbReference type="EMBL" id="OKS88132.1"/>
    </source>
</evidence>
<dbReference type="GO" id="GO:0016855">
    <property type="term" value="F:racemase and epimerase activity, acting on amino acids and derivatives"/>
    <property type="evidence" value="ECO:0007669"/>
    <property type="project" value="InterPro"/>
</dbReference>
<organism evidence="1 2">
    <name type="scientific">Mucilaginibacter polytrichastri</name>
    <dbReference type="NCBI Taxonomy" id="1302689"/>
    <lineage>
        <taxon>Bacteria</taxon>
        <taxon>Pseudomonadati</taxon>
        <taxon>Bacteroidota</taxon>
        <taxon>Sphingobacteriia</taxon>
        <taxon>Sphingobacteriales</taxon>
        <taxon>Sphingobacteriaceae</taxon>
        <taxon>Mucilaginibacter</taxon>
    </lineage>
</organism>
<evidence type="ECO:0000313" key="2">
    <source>
        <dbReference type="Proteomes" id="UP000186720"/>
    </source>
</evidence>
<keyword evidence="2" id="KW-1185">Reference proteome</keyword>
<gene>
    <name evidence="1" type="ORF">RG47T_3596</name>
</gene>
<dbReference type="AlphaFoldDB" id="A0A1Q6A2D5"/>